<sequence>VVLETLLGVLAPLVVFNAIITSEHFSSLCGASYQEQHMSTSINEQYKECTCVLYILFSEKMVVIKM</sequence>
<accession>A0A699JT45</accession>
<dbReference type="EMBL" id="BKCJ010438589">
    <property type="protein sequence ID" value="GFA52104.1"/>
    <property type="molecule type" value="Genomic_DNA"/>
</dbReference>
<feature type="signal peptide" evidence="1">
    <location>
        <begin position="1"/>
        <end position="18"/>
    </location>
</feature>
<evidence type="ECO:0000313" key="2">
    <source>
        <dbReference type="EMBL" id="GFA52104.1"/>
    </source>
</evidence>
<keyword evidence="1" id="KW-0732">Signal</keyword>
<reference evidence="2" key="1">
    <citation type="journal article" date="2019" name="Sci. Rep.">
        <title>Draft genome of Tanacetum cinerariifolium, the natural source of mosquito coil.</title>
        <authorList>
            <person name="Yamashiro T."/>
            <person name="Shiraishi A."/>
            <person name="Satake H."/>
            <person name="Nakayama K."/>
        </authorList>
    </citation>
    <scope>NUCLEOTIDE SEQUENCE</scope>
</reference>
<gene>
    <name evidence="2" type="ORF">Tci_624076</name>
</gene>
<feature type="non-terminal residue" evidence="2">
    <location>
        <position position="1"/>
    </location>
</feature>
<dbReference type="AlphaFoldDB" id="A0A699JT45"/>
<protein>
    <submittedName>
        <fullName evidence="2">Uncharacterized protein</fullName>
    </submittedName>
</protein>
<comment type="caution">
    <text evidence="2">The sequence shown here is derived from an EMBL/GenBank/DDBJ whole genome shotgun (WGS) entry which is preliminary data.</text>
</comment>
<evidence type="ECO:0000256" key="1">
    <source>
        <dbReference type="SAM" id="SignalP"/>
    </source>
</evidence>
<feature type="chain" id="PRO_5025585084" evidence="1">
    <location>
        <begin position="19"/>
        <end position="66"/>
    </location>
</feature>
<name>A0A699JT45_TANCI</name>
<organism evidence="2">
    <name type="scientific">Tanacetum cinerariifolium</name>
    <name type="common">Dalmatian daisy</name>
    <name type="synonym">Chrysanthemum cinerariifolium</name>
    <dbReference type="NCBI Taxonomy" id="118510"/>
    <lineage>
        <taxon>Eukaryota</taxon>
        <taxon>Viridiplantae</taxon>
        <taxon>Streptophyta</taxon>
        <taxon>Embryophyta</taxon>
        <taxon>Tracheophyta</taxon>
        <taxon>Spermatophyta</taxon>
        <taxon>Magnoliopsida</taxon>
        <taxon>eudicotyledons</taxon>
        <taxon>Gunneridae</taxon>
        <taxon>Pentapetalae</taxon>
        <taxon>asterids</taxon>
        <taxon>campanulids</taxon>
        <taxon>Asterales</taxon>
        <taxon>Asteraceae</taxon>
        <taxon>Asteroideae</taxon>
        <taxon>Anthemideae</taxon>
        <taxon>Anthemidinae</taxon>
        <taxon>Tanacetum</taxon>
    </lineage>
</organism>
<proteinExistence type="predicted"/>